<proteinExistence type="predicted"/>
<name>A0ACC1RFU1_9HYPO</name>
<dbReference type="EMBL" id="JANRMS010003410">
    <property type="protein sequence ID" value="KAJ3518510.1"/>
    <property type="molecule type" value="Genomic_DNA"/>
</dbReference>
<gene>
    <name evidence="1" type="ORF">NM208_g14491</name>
</gene>
<protein>
    <submittedName>
        <fullName evidence="1">Uncharacterized protein</fullName>
    </submittedName>
</protein>
<evidence type="ECO:0000313" key="1">
    <source>
        <dbReference type="EMBL" id="KAJ3518510.1"/>
    </source>
</evidence>
<keyword evidence="2" id="KW-1185">Reference proteome</keyword>
<reference evidence="1" key="1">
    <citation type="submission" date="2022-08" db="EMBL/GenBank/DDBJ databases">
        <title>Genome Sequence of Fusarium decemcellulare.</title>
        <authorList>
            <person name="Buettner E."/>
        </authorList>
    </citation>
    <scope>NUCLEOTIDE SEQUENCE</scope>
    <source>
        <strain evidence="1">Babe19</strain>
    </source>
</reference>
<evidence type="ECO:0000313" key="2">
    <source>
        <dbReference type="Proteomes" id="UP001148629"/>
    </source>
</evidence>
<sequence length="768" mass="83861">MNMNRFRGKKKAKDDFAPPRPSVESESSTSSPFKMFSKKNLLMTNLSARFSMLREQDDPNTKVGKASDDSVLFPKRQSRMMDFGGFNAGLHDIAEVESIRAPFARSSFQSSDDNASTSGSIMGRSKPIEGNALFGGRQKIYKIGTGGKNGAMSGRVLYDDDVAQSAFQKWRQAEKEKQSPEDPDHSDSFESETARPESPPQPEYNRKRETNSTTSSGPSAARNSTAATSISSSQPASSAKDSQTFAGTSRTVSPTPPMERSVTRTRRLYEQSMNQDLQDQQTSAFSRIDRIDTLSRRTLGNRTPDLTPTVPSPASATFSDRFVTRSILAKASAPNLRSFSPPASSQMSPVDSANKFSSVHEKTFGGTPPLSPPISETGEAQSLDRSRILGGRTSSQSSRTASQYDETRFAQRQVQMQQGRETPTNRFRAESNASVPGTRSSSSSTHRVPFEKHDSALLKTEPTVQEETQGSTFFDDDDDDQPAQVEPAHPDIPLSTPPQVTVERPADTEHPAFRKSALPTPLSISDRPEDMVASTKDDSPEDSPTLGPTSGGLSGMVRQHLRQDSGASSIYGAMPNEVDLTSRFPPERPDAQAYEPMTVNANAWETIERDLAMSIDDYPPPNSARNSKVDGGQEEETDDFARHLADGARRVRERLTSYVEADSTNVVAPTPPISELPPPPRLDALGILKSKSSRGSLVDRGRTDREHQSQSKAKKLLGLRGSSPAPTSASPRRGSFEFSDEPQPSPEEKIDSDDQRGPEEKENMHAGT</sequence>
<organism evidence="1 2">
    <name type="scientific">Fusarium decemcellulare</name>
    <dbReference type="NCBI Taxonomy" id="57161"/>
    <lineage>
        <taxon>Eukaryota</taxon>
        <taxon>Fungi</taxon>
        <taxon>Dikarya</taxon>
        <taxon>Ascomycota</taxon>
        <taxon>Pezizomycotina</taxon>
        <taxon>Sordariomycetes</taxon>
        <taxon>Hypocreomycetidae</taxon>
        <taxon>Hypocreales</taxon>
        <taxon>Nectriaceae</taxon>
        <taxon>Fusarium</taxon>
        <taxon>Fusarium decemcellulare species complex</taxon>
    </lineage>
</organism>
<accession>A0ACC1RFU1</accession>
<comment type="caution">
    <text evidence="1">The sequence shown here is derived from an EMBL/GenBank/DDBJ whole genome shotgun (WGS) entry which is preliminary data.</text>
</comment>
<dbReference type="Proteomes" id="UP001148629">
    <property type="component" value="Unassembled WGS sequence"/>
</dbReference>